<dbReference type="InterPro" id="IPR013762">
    <property type="entry name" value="Integrase-like_cat_sf"/>
</dbReference>
<dbReference type="EMBL" id="CATQJL010000068">
    <property type="protein sequence ID" value="CAJ0592316.1"/>
    <property type="molecule type" value="Genomic_DNA"/>
</dbReference>
<reference evidence="5" key="1">
    <citation type="submission" date="2023-07" db="EMBL/GenBank/DDBJ databases">
        <authorList>
            <consortium name="CYATHOMIX"/>
        </authorList>
    </citation>
    <scope>NUCLEOTIDE SEQUENCE</scope>
    <source>
        <strain evidence="5">N/A</strain>
    </source>
</reference>
<evidence type="ECO:0000256" key="3">
    <source>
        <dbReference type="SAM" id="MobiDB-lite"/>
    </source>
</evidence>
<feature type="coiled-coil region" evidence="2">
    <location>
        <begin position="346"/>
        <end position="406"/>
    </location>
</feature>
<dbReference type="SUPFAM" id="SSF56349">
    <property type="entry name" value="DNA breaking-rejoining enzymes"/>
    <property type="match status" value="1"/>
</dbReference>
<organism evidence="5 6">
    <name type="scientific">Cylicocyclus nassatus</name>
    <name type="common">Nematode worm</name>
    <dbReference type="NCBI Taxonomy" id="53992"/>
    <lineage>
        <taxon>Eukaryota</taxon>
        <taxon>Metazoa</taxon>
        <taxon>Ecdysozoa</taxon>
        <taxon>Nematoda</taxon>
        <taxon>Chromadorea</taxon>
        <taxon>Rhabditida</taxon>
        <taxon>Rhabditina</taxon>
        <taxon>Rhabditomorpha</taxon>
        <taxon>Strongyloidea</taxon>
        <taxon>Strongylidae</taxon>
        <taxon>Cylicocyclus</taxon>
    </lineage>
</organism>
<name>A0AA36GH55_CYLNA</name>
<accession>A0AA36GH55</accession>
<comment type="caution">
    <text evidence="5">The sequence shown here is derived from an EMBL/GenBank/DDBJ whole genome shotgun (WGS) entry which is preliminary data.</text>
</comment>
<dbReference type="Proteomes" id="UP001176961">
    <property type="component" value="Unassembled WGS sequence"/>
</dbReference>
<dbReference type="GO" id="GO:0003677">
    <property type="term" value="F:DNA binding"/>
    <property type="evidence" value="ECO:0007669"/>
    <property type="project" value="InterPro"/>
</dbReference>
<keyword evidence="6" id="KW-1185">Reference proteome</keyword>
<dbReference type="Gene3D" id="1.10.443.10">
    <property type="entry name" value="Intergrase catalytic core"/>
    <property type="match status" value="1"/>
</dbReference>
<proteinExistence type="predicted"/>
<protein>
    <submittedName>
        <fullName evidence="5">Uncharacterized protein</fullName>
    </submittedName>
</protein>
<feature type="compositionally biased region" description="Basic and acidic residues" evidence="3">
    <location>
        <begin position="124"/>
        <end position="141"/>
    </location>
</feature>
<dbReference type="GO" id="GO:0015074">
    <property type="term" value="P:DNA integration"/>
    <property type="evidence" value="ECO:0007669"/>
    <property type="project" value="InterPro"/>
</dbReference>
<keyword evidence="1" id="KW-0233">DNA recombination</keyword>
<evidence type="ECO:0000256" key="2">
    <source>
        <dbReference type="SAM" id="Coils"/>
    </source>
</evidence>
<feature type="region of interest" description="Disordered" evidence="3">
    <location>
        <begin position="114"/>
        <end position="141"/>
    </location>
</feature>
<dbReference type="InterPro" id="IPR011010">
    <property type="entry name" value="DNA_brk_join_enz"/>
</dbReference>
<evidence type="ECO:0000256" key="1">
    <source>
        <dbReference type="ARBA" id="ARBA00023172"/>
    </source>
</evidence>
<gene>
    <name evidence="4" type="ORF">CYNAS_LOCUS4298</name>
    <name evidence="5" type="ORF">CYNAS_LOCUS4299</name>
</gene>
<dbReference type="EMBL" id="CATQJL010000068">
    <property type="protein sequence ID" value="CAJ0592315.1"/>
    <property type="molecule type" value="Genomic_DNA"/>
</dbReference>
<evidence type="ECO:0000313" key="6">
    <source>
        <dbReference type="Proteomes" id="UP001176961"/>
    </source>
</evidence>
<evidence type="ECO:0000313" key="5">
    <source>
        <dbReference type="EMBL" id="CAJ0592316.1"/>
    </source>
</evidence>
<evidence type="ECO:0000313" key="4">
    <source>
        <dbReference type="EMBL" id="CAJ0592315.1"/>
    </source>
</evidence>
<keyword evidence="2" id="KW-0175">Coiled coil</keyword>
<dbReference type="AlphaFoldDB" id="A0AA36GH55"/>
<dbReference type="GO" id="GO:0006310">
    <property type="term" value="P:DNA recombination"/>
    <property type="evidence" value="ECO:0007669"/>
    <property type="project" value="UniProtKB-KW"/>
</dbReference>
<sequence>MGRRNKSYHKDLHQQVYDRLTGMQAFGESKKEAVANGTDKDKIFSYNTYKTYWKHSKYFIRYLSEQHPECTTLKSARKYVNEWLQTRVDQGLSAWTIQAEAKAMGKLFGIQPDDEDYFKPPKRNRSEIKRSRGDRKRDEHFSKTNNDELIKFCKGTGLRRSELQELRGKDLITRSQIEERIKQIESIPEGDRSPQTEKELGMLLDTRMFEEEYFTHVRNGKGGRERMSPIIGKNAEQIIERIRNTEPEEKVWQHIHNSADIHGYRAEYATAMYKAHARAIEDIPYDRVNKGTGKRFQSEVYVCRVDEAGKKLDKAAMLKSVVGYKVVPGGHSDPECSHVILTVKEYDKLVGEINAAKRAVREAEQNAEAQIRKTNSAATAKVQSIEDAAKERVNKAYNELNDMKSAFEYQKGLNENLLRISKERANADRKLKPKKEHTGYAVCSSTEKEIRYKDGRRRLQTAILWETVLQSPYSIDFSEDQARQEMFSDLFSRDAAGHWMIGRIGVTAEYEDGYADLIERREEKEYEPYNVMLERRLRANYRTKYWELIFLHTKPLGIVPPDMRAGQG</sequence>